<dbReference type="InterPro" id="IPR011047">
    <property type="entry name" value="Quinoprotein_ADH-like_sf"/>
</dbReference>
<dbReference type="SUPFAM" id="SSF50998">
    <property type="entry name" value="Quinoprotein alcohol dehydrogenase-like"/>
    <property type="match status" value="1"/>
</dbReference>
<name>A0A671YSE8_SPAAU</name>
<dbReference type="PANTHER" id="PTHR14815">
    <property type="entry name" value="DDB1- AND CUL4-ASSOCIATED FACTOR 17"/>
    <property type="match status" value="1"/>
</dbReference>
<keyword evidence="2" id="KW-1185">Reference proteome</keyword>
<dbReference type="GeneTree" id="ENSGT00390000012728"/>
<dbReference type="GO" id="GO:0016567">
    <property type="term" value="P:protein ubiquitination"/>
    <property type="evidence" value="ECO:0007669"/>
    <property type="project" value="InterPro"/>
</dbReference>
<evidence type="ECO:0000313" key="2">
    <source>
        <dbReference type="Proteomes" id="UP000472265"/>
    </source>
</evidence>
<reference evidence="1" key="2">
    <citation type="submission" date="2025-08" db="UniProtKB">
        <authorList>
            <consortium name="Ensembl"/>
        </authorList>
    </citation>
    <scope>IDENTIFICATION</scope>
</reference>
<dbReference type="Proteomes" id="UP000472265">
    <property type="component" value="Chromosome 9"/>
</dbReference>
<sequence>MKVLRALLLQDSRDFIKVKQSKTSKSTIMYENGKIYFENYQKCYSCVHSEPQVLYKLPKRSKLEKFEDALLCQSPLDKTLPSPSDHKPSLIALTANNWLYRLSAETGEELQRVYLSSNHKFRYLGWDVPQEMFYVKSVQNKETSLARQAGITQNTVMHLAIFQVFPLEIVGILEINKKVFGNGVTDVVLSQGVLVVSYSNKSVKLYSFEHTVQRKLTLGKSSSLLGGKTVGDVPFGIPVNIQITDCPQVLFEASCTNNSIQIGGYPWHYIYTPPHKNDKGTHHICSVKDSTLATNGIQNMNCCSLESDGIFFHPDDSGRIIHPTSQVTVTSSGRTVKRRLQQLDDDPDQETFRMVEYEDELDLLAVVVTNGEEGEGRAHIRLHDNQSGQLLRTVDLIEPWDEVSDYSCRYQRHTELFLYVNGFMCACFCCFRLFDMSCSSTKTQ</sequence>
<reference evidence="1" key="3">
    <citation type="submission" date="2025-09" db="UniProtKB">
        <authorList>
            <consortium name="Ensembl"/>
        </authorList>
    </citation>
    <scope>IDENTIFICATION</scope>
</reference>
<dbReference type="InterPro" id="IPR031620">
    <property type="entry name" value="DCAF17"/>
</dbReference>
<reference evidence="1" key="1">
    <citation type="submission" date="2021-04" db="EMBL/GenBank/DDBJ databases">
        <authorList>
            <consortium name="Wellcome Sanger Institute Data Sharing"/>
        </authorList>
    </citation>
    <scope>NUCLEOTIDE SEQUENCE [LARGE SCALE GENOMIC DNA]</scope>
</reference>
<accession>A0A671YSE8</accession>
<dbReference type="PANTHER" id="PTHR14815:SF2">
    <property type="entry name" value="DDB1- AND CUL4-ASSOCIATED FACTOR 17"/>
    <property type="match status" value="1"/>
</dbReference>
<dbReference type="Pfam" id="PF15802">
    <property type="entry name" value="DCAF17"/>
    <property type="match status" value="2"/>
</dbReference>
<evidence type="ECO:0000313" key="1">
    <source>
        <dbReference type="Ensembl" id="ENSSAUP00010065645.1"/>
    </source>
</evidence>
<organism evidence="1 2">
    <name type="scientific">Sparus aurata</name>
    <name type="common">Gilthead sea bream</name>
    <dbReference type="NCBI Taxonomy" id="8175"/>
    <lineage>
        <taxon>Eukaryota</taxon>
        <taxon>Metazoa</taxon>
        <taxon>Chordata</taxon>
        <taxon>Craniata</taxon>
        <taxon>Vertebrata</taxon>
        <taxon>Euteleostomi</taxon>
        <taxon>Actinopterygii</taxon>
        <taxon>Neopterygii</taxon>
        <taxon>Teleostei</taxon>
        <taxon>Neoteleostei</taxon>
        <taxon>Acanthomorphata</taxon>
        <taxon>Eupercaria</taxon>
        <taxon>Spariformes</taxon>
        <taxon>Sparidae</taxon>
        <taxon>Sparus</taxon>
    </lineage>
</organism>
<protein>
    <submittedName>
        <fullName evidence="1">Ddb1 and cul4 associated factor 17</fullName>
    </submittedName>
</protein>
<proteinExistence type="predicted"/>
<gene>
    <name evidence="1" type="primary">DCAF17</name>
    <name evidence="1" type="synonym">dcaf17</name>
</gene>
<dbReference type="GO" id="GO:0080008">
    <property type="term" value="C:Cul4-RING E3 ubiquitin ligase complex"/>
    <property type="evidence" value="ECO:0007669"/>
    <property type="project" value="TreeGrafter"/>
</dbReference>
<dbReference type="Ensembl" id="ENSSAUT00010068758.1">
    <property type="protein sequence ID" value="ENSSAUP00010065645.1"/>
    <property type="gene ID" value="ENSSAUG00010026254.1"/>
</dbReference>
<dbReference type="AlphaFoldDB" id="A0A671YSE8"/>